<dbReference type="Gene3D" id="3.40.50.300">
    <property type="entry name" value="P-loop containing nucleotide triphosphate hydrolases"/>
    <property type="match status" value="1"/>
</dbReference>
<dbReference type="PROSITE" id="PS50088">
    <property type="entry name" value="ANK_REPEAT"/>
    <property type="match status" value="7"/>
</dbReference>
<feature type="region of interest" description="Disordered" evidence="3">
    <location>
        <begin position="745"/>
        <end position="784"/>
    </location>
</feature>
<dbReference type="Gene3D" id="1.25.40.20">
    <property type="entry name" value="Ankyrin repeat-containing domain"/>
    <property type="match status" value="2"/>
</dbReference>
<dbReference type="InterPro" id="IPR035994">
    <property type="entry name" value="Nucleoside_phosphorylase_sf"/>
</dbReference>
<dbReference type="OrthoDB" id="1577640at2759"/>
<dbReference type="InterPro" id="IPR002110">
    <property type="entry name" value="Ankyrin_rpt"/>
</dbReference>
<dbReference type="SMART" id="SM00248">
    <property type="entry name" value="ANK"/>
    <property type="match status" value="11"/>
</dbReference>
<dbReference type="InterPro" id="IPR053137">
    <property type="entry name" value="NLR-like"/>
</dbReference>
<dbReference type="SUPFAM" id="SSF53167">
    <property type="entry name" value="Purine and uridine phosphorylases"/>
    <property type="match status" value="1"/>
</dbReference>
<feature type="compositionally biased region" description="Acidic residues" evidence="3">
    <location>
        <begin position="753"/>
        <end position="771"/>
    </location>
</feature>
<dbReference type="SUPFAM" id="SSF48403">
    <property type="entry name" value="Ankyrin repeat"/>
    <property type="match status" value="1"/>
</dbReference>
<organism evidence="5 6">
    <name type="scientific">Elsinoe australis</name>
    <dbReference type="NCBI Taxonomy" id="40998"/>
    <lineage>
        <taxon>Eukaryota</taxon>
        <taxon>Fungi</taxon>
        <taxon>Dikarya</taxon>
        <taxon>Ascomycota</taxon>
        <taxon>Pezizomycotina</taxon>
        <taxon>Dothideomycetes</taxon>
        <taxon>Dothideomycetidae</taxon>
        <taxon>Myriangiales</taxon>
        <taxon>Elsinoaceae</taxon>
        <taxon>Elsinoe</taxon>
    </lineage>
</organism>
<dbReference type="STRING" id="40998.A0A2P7Z0X3"/>
<dbReference type="InterPro" id="IPR027417">
    <property type="entry name" value="P-loop_NTPase"/>
</dbReference>
<accession>A0A2P7Z0X3</accession>
<dbReference type="Pfam" id="PF24883">
    <property type="entry name" value="NPHP3_N"/>
    <property type="match status" value="1"/>
</dbReference>
<feature type="repeat" description="ANK" evidence="2">
    <location>
        <begin position="1037"/>
        <end position="1069"/>
    </location>
</feature>
<proteinExistence type="predicted"/>
<dbReference type="Gene3D" id="3.40.50.1580">
    <property type="entry name" value="Nucleoside phosphorylase domain"/>
    <property type="match status" value="1"/>
</dbReference>
<comment type="caution">
    <text evidence="5">The sequence shown here is derived from an EMBL/GenBank/DDBJ whole genome shotgun (WGS) entry which is preliminary data.</text>
</comment>
<name>A0A2P7Z0X3_9PEZI</name>
<dbReference type="Pfam" id="PF00023">
    <property type="entry name" value="Ank"/>
    <property type="match status" value="1"/>
</dbReference>
<evidence type="ECO:0000256" key="3">
    <source>
        <dbReference type="SAM" id="MobiDB-lite"/>
    </source>
</evidence>
<dbReference type="GO" id="GO:0009116">
    <property type="term" value="P:nucleoside metabolic process"/>
    <property type="evidence" value="ECO:0007669"/>
    <property type="project" value="InterPro"/>
</dbReference>
<dbReference type="EMBL" id="NHZQ01000342">
    <property type="protein sequence ID" value="PSK41866.1"/>
    <property type="molecule type" value="Genomic_DNA"/>
</dbReference>
<keyword evidence="1" id="KW-0677">Repeat</keyword>
<evidence type="ECO:0000313" key="6">
    <source>
        <dbReference type="Proteomes" id="UP000243723"/>
    </source>
</evidence>
<dbReference type="GO" id="GO:0003824">
    <property type="term" value="F:catalytic activity"/>
    <property type="evidence" value="ECO:0007669"/>
    <property type="project" value="InterPro"/>
</dbReference>
<sequence length="1382" mass="152592">MTLAVDDQPVDERIYTIGWICALHTEYTAARAFLDEKRTFDSKVPQDNNEYTLGRVGKHNVVVAVCPDSEYGIAAAATVARDLVRSFPNVRLGLMVGVGGGVPSTRHDIRLGDVVVSCSAGNIGAVVQYDMGRKLQDGTFQIVGQLDNPPTALRTAISGLRSKHEEEGNGIRDMIEGALASMRKQARRKYSKPNDETDVLYEADFVHPEDRHQGCSGICAVTNENVVQRQTRDEEDDIPAVHYGPLGSGNSVMKDAMTRDQLHRIHGILGFEMVAAGLMNHWPCLVIRGICDYSDSHKNQQWQGYAALSAAAYARSLLLKLAQSQIKATDTMSQILKSQQDSSERLQHAEQHLTTLVFGQVHTECLDWLNPSDPSLNFNAAREKRHATTGNWLLESEVFTEWQSNKASFLWLNGMAGCGKTVLSSTVLSRLAENDTEWSRILYYYFDFADQRKQTLKHAVRTLVHQLAGRREANRRLLRAMWRSRSDGERQPILEALCTLLDTMVQHYGEIWIVLDALDECTTLESNSGGGLLRWLEAFIKAHENIHVVVTSRPEAIIGNSLREWAPDHVIVSIQNDAVTNDINAYVKARLIEDRGFQRWRRYPDVQREIELSVVNKANGMFRWVACQLEELRRCLDRPQLEEALRQLPDDLYITYDRILFKIPARLKDKTIRLLQILVFSERPLLVGEAVDAIAVVTGKNPVFDTAHRLPDPEDIGYYCSSLVSIEDVEKQYIGSSCGTGSVISSSSSSGSDSEDGVSECSNPEESESVDGDSHYSGSSNATSESQDLRYLRLAHFSVQEYLTSNQLRNTPTRLHFEEQLSHALLAEVCLIYLLHLEASADATMTRRHFPFAQYCAEFWWVHFRQVQTPRRSLIRLARSLFASDAARSTWLDLLDPNWHPFRNVGSRLYIAASCGMSRLVEEFLALGDPVDAKRGWFGNPFTGGTLFEQLEPILIPSGRSAEASFEQKPPELHLQEANFEGPTEIGRMFHDTVGAHTISVQRLHGNALQIAAHEGHLDVVRILLDNGADIHAQGGGDGSALLTAIANGQTKVIKVLLNRGADSYVQSRLYSKTQVLMTAVYWDREEIVRLLLDNDTDDTTRDGRYSSTLLYASKAEIVELLLDHGADINHQSEGGETALVRAAEGGNTGVVKLLLARGADIHIQGGQYGNALQAAANAGNIQEVRLLLNNGALVNTQGGEHGSALLAAAASYGTRDNEKVEMVKLLLEKGADVDAQGAKFGSALQAAAASYGKEYFDLVELLLEKGADVNASGGKYGSALQAAAYNAHERNEETVKLLLDKGADINASGGKFGSALQAATAPKYRKHKVKVVELLLERGADVNAQGGKTATLFTPLPLRKTQAKVIKLLLDAGVDLFIMQG</sequence>
<evidence type="ECO:0000256" key="2">
    <source>
        <dbReference type="PROSITE-ProRule" id="PRU00023"/>
    </source>
</evidence>
<dbReference type="PANTHER" id="PTHR46082:SF11">
    <property type="entry name" value="AAA+ ATPASE DOMAIN-CONTAINING PROTEIN-RELATED"/>
    <property type="match status" value="1"/>
</dbReference>
<dbReference type="InterPro" id="IPR036770">
    <property type="entry name" value="Ankyrin_rpt-contain_sf"/>
</dbReference>
<dbReference type="PROSITE" id="PS50837">
    <property type="entry name" value="NACHT"/>
    <property type="match status" value="1"/>
</dbReference>
<evidence type="ECO:0000256" key="1">
    <source>
        <dbReference type="ARBA" id="ARBA00022737"/>
    </source>
</evidence>
<dbReference type="Proteomes" id="UP000243723">
    <property type="component" value="Unassembled WGS sequence"/>
</dbReference>
<dbReference type="InterPro" id="IPR056884">
    <property type="entry name" value="NPHP3-like_N"/>
</dbReference>
<dbReference type="InterPro" id="IPR007111">
    <property type="entry name" value="NACHT_NTPase"/>
</dbReference>
<feature type="repeat" description="ANK" evidence="2">
    <location>
        <begin position="1168"/>
        <end position="1200"/>
    </location>
</feature>
<dbReference type="PANTHER" id="PTHR46082">
    <property type="entry name" value="ATP/GTP-BINDING PROTEIN-RELATED"/>
    <property type="match status" value="1"/>
</dbReference>
<evidence type="ECO:0000259" key="4">
    <source>
        <dbReference type="PROSITE" id="PS50837"/>
    </source>
</evidence>
<evidence type="ECO:0000313" key="5">
    <source>
        <dbReference type="EMBL" id="PSK41866.1"/>
    </source>
</evidence>
<feature type="domain" description="NACHT" evidence="4">
    <location>
        <begin position="408"/>
        <end position="556"/>
    </location>
</feature>
<reference evidence="5 6" key="1">
    <citation type="submission" date="2017-05" db="EMBL/GenBank/DDBJ databases">
        <title>Draft genome sequence of Elsinoe australis.</title>
        <authorList>
            <person name="Cheng Q."/>
        </authorList>
    </citation>
    <scope>NUCLEOTIDE SEQUENCE [LARGE SCALE GENOMIC DNA]</scope>
    <source>
        <strain evidence="5 6">NL1</strain>
    </source>
</reference>
<dbReference type="Pfam" id="PF12796">
    <property type="entry name" value="Ank_2"/>
    <property type="match status" value="2"/>
</dbReference>
<keyword evidence="6" id="KW-1185">Reference proteome</keyword>
<dbReference type="Pfam" id="PF13637">
    <property type="entry name" value="Ank_4"/>
    <property type="match status" value="1"/>
</dbReference>
<feature type="repeat" description="ANK" evidence="2">
    <location>
        <begin position="1004"/>
        <end position="1036"/>
    </location>
</feature>
<feature type="repeat" description="ANK" evidence="2">
    <location>
        <begin position="1135"/>
        <end position="1167"/>
    </location>
</feature>
<feature type="repeat" description="ANK" evidence="2">
    <location>
        <begin position="1276"/>
        <end position="1311"/>
    </location>
</feature>
<dbReference type="SUPFAM" id="SSF52540">
    <property type="entry name" value="P-loop containing nucleoside triphosphate hydrolases"/>
    <property type="match status" value="1"/>
</dbReference>
<keyword evidence="2" id="KW-0040">ANK repeat</keyword>
<gene>
    <name evidence="5" type="ORF">B9Z65_9252</name>
</gene>
<feature type="repeat" description="ANK" evidence="2">
    <location>
        <begin position="1240"/>
        <end position="1275"/>
    </location>
</feature>
<dbReference type="PROSITE" id="PS50297">
    <property type="entry name" value="ANK_REP_REGION"/>
    <property type="match status" value="4"/>
</dbReference>
<protein>
    <recommendedName>
        <fullName evidence="4">NACHT domain-containing protein</fullName>
    </recommendedName>
</protein>
<feature type="repeat" description="ANK" evidence="2">
    <location>
        <begin position="1202"/>
        <end position="1239"/>
    </location>
</feature>
<dbReference type="PRINTS" id="PR01415">
    <property type="entry name" value="ANKYRIN"/>
</dbReference>